<dbReference type="AlphaFoldDB" id="A0A0P9F7F6"/>
<dbReference type="PANTHER" id="PTHR43163:SF6">
    <property type="entry name" value="DIPEPTIDE TRANSPORT SYSTEM PERMEASE PROTEIN DPPB-RELATED"/>
    <property type="match status" value="1"/>
</dbReference>
<protein>
    <recommendedName>
        <fullName evidence="8">ABC transmembrane type-1 domain-containing protein</fullName>
    </recommendedName>
</protein>
<evidence type="ECO:0000256" key="3">
    <source>
        <dbReference type="ARBA" id="ARBA00022475"/>
    </source>
</evidence>
<evidence type="ECO:0000256" key="4">
    <source>
        <dbReference type="ARBA" id="ARBA00022692"/>
    </source>
</evidence>
<proteinExistence type="inferred from homology"/>
<dbReference type="EMBL" id="LJCR01000534">
    <property type="protein sequence ID" value="KPV52475.1"/>
    <property type="molecule type" value="Genomic_DNA"/>
</dbReference>
<keyword evidence="6 7" id="KW-0472">Membrane</keyword>
<keyword evidence="4 7" id="KW-0812">Transmembrane</keyword>
<dbReference type="InterPro" id="IPR035906">
    <property type="entry name" value="MetI-like_sf"/>
</dbReference>
<feature type="transmembrane region" description="Helical" evidence="7">
    <location>
        <begin position="129"/>
        <end position="150"/>
    </location>
</feature>
<reference evidence="9 10" key="1">
    <citation type="submission" date="2015-09" db="EMBL/GenBank/DDBJ databases">
        <title>Draft genome sequence of Kouleothrix aurantiaca JCM 19913.</title>
        <authorList>
            <person name="Hemp J."/>
        </authorList>
    </citation>
    <scope>NUCLEOTIDE SEQUENCE [LARGE SCALE GENOMIC DNA]</scope>
    <source>
        <strain evidence="9 10">COM-B</strain>
    </source>
</reference>
<evidence type="ECO:0000313" key="10">
    <source>
        <dbReference type="Proteomes" id="UP000050509"/>
    </source>
</evidence>
<dbReference type="PROSITE" id="PS50928">
    <property type="entry name" value="ABC_TM1"/>
    <property type="match status" value="1"/>
</dbReference>
<dbReference type="GO" id="GO:0055085">
    <property type="term" value="P:transmembrane transport"/>
    <property type="evidence" value="ECO:0007669"/>
    <property type="project" value="InterPro"/>
</dbReference>
<feature type="transmembrane region" description="Helical" evidence="7">
    <location>
        <begin position="162"/>
        <end position="183"/>
    </location>
</feature>
<evidence type="ECO:0000256" key="7">
    <source>
        <dbReference type="RuleBase" id="RU363032"/>
    </source>
</evidence>
<name>A0A0P9F7F6_9CHLR</name>
<dbReference type="Proteomes" id="UP000050509">
    <property type="component" value="Unassembled WGS sequence"/>
</dbReference>
<feature type="transmembrane region" description="Helical" evidence="7">
    <location>
        <begin position="203"/>
        <end position="222"/>
    </location>
</feature>
<evidence type="ECO:0000256" key="6">
    <source>
        <dbReference type="ARBA" id="ARBA00023136"/>
    </source>
</evidence>
<dbReference type="GO" id="GO:0005886">
    <property type="term" value="C:plasma membrane"/>
    <property type="evidence" value="ECO:0007669"/>
    <property type="project" value="UniProtKB-SubCell"/>
</dbReference>
<dbReference type="PANTHER" id="PTHR43163">
    <property type="entry name" value="DIPEPTIDE TRANSPORT SYSTEM PERMEASE PROTEIN DPPB-RELATED"/>
    <property type="match status" value="1"/>
</dbReference>
<keyword evidence="2 7" id="KW-0813">Transport</keyword>
<dbReference type="SUPFAM" id="SSF161098">
    <property type="entry name" value="MetI-like"/>
    <property type="match status" value="1"/>
</dbReference>
<evidence type="ECO:0000256" key="5">
    <source>
        <dbReference type="ARBA" id="ARBA00022989"/>
    </source>
</evidence>
<keyword evidence="10" id="KW-1185">Reference proteome</keyword>
<dbReference type="Pfam" id="PF00528">
    <property type="entry name" value="BPD_transp_1"/>
    <property type="match status" value="1"/>
</dbReference>
<evidence type="ECO:0000259" key="8">
    <source>
        <dbReference type="PROSITE" id="PS50928"/>
    </source>
</evidence>
<comment type="caution">
    <text evidence="9">The sequence shown here is derived from an EMBL/GenBank/DDBJ whole genome shotgun (WGS) entry which is preliminary data.</text>
</comment>
<gene>
    <name evidence="9" type="ORF">SE17_15300</name>
</gene>
<keyword evidence="5 7" id="KW-1133">Transmembrane helix</keyword>
<accession>A0A0P9F7F6</accession>
<dbReference type="CDD" id="cd06261">
    <property type="entry name" value="TM_PBP2"/>
    <property type="match status" value="1"/>
</dbReference>
<feature type="transmembrane region" description="Helical" evidence="7">
    <location>
        <begin position="257"/>
        <end position="278"/>
    </location>
</feature>
<evidence type="ECO:0000313" key="9">
    <source>
        <dbReference type="EMBL" id="KPV52475.1"/>
    </source>
</evidence>
<dbReference type="InterPro" id="IPR000515">
    <property type="entry name" value="MetI-like"/>
</dbReference>
<sequence>MLAFIIRRLLWAIPVLFFVALVSFFLMHQAPGGPFDRDGDKKQVDGATLKALNARFGLDKPQYFNPAAAGKLWDSGVRNPLAIGRAYLDSQFFNYVFNAARGDLGPSYRQRGKSVQDIILKQWPYSLRLGLFALTFAVLVGIPLGIMAALRQNSIVDYLSLFFATVGVSVPTFVIGLLVIILFGTTLKWISITNNDWNTWRPYIAPGLVLGLSTMSFITRITRSTVLEIKRQDYIRTARAKGLSERMVIIRHILRNAMIPVVTVLGPALVDLITGAVITESIFSIPGVGRFFVDAIFQRDYSMIMGSTLIYATLVVMANIVVDLSYGLLDPRIRSQG</sequence>
<dbReference type="Gene3D" id="1.10.3720.10">
    <property type="entry name" value="MetI-like"/>
    <property type="match status" value="1"/>
</dbReference>
<feature type="domain" description="ABC transmembrane type-1" evidence="8">
    <location>
        <begin position="123"/>
        <end position="322"/>
    </location>
</feature>
<comment type="similarity">
    <text evidence="7">Belongs to the binding-protein-dependent transport system permease family.</text>
</comment>
<evidence type="ECO:0000256" key="2">
    <source>
        <dbReference type="ARBA" id="ARBA00022448"/>
    </source>
</evidence>
<organism evidence="9 10">
    <name type="scientific">Kouleothrix aurantiaca</name>
    <dbReference type="NCBI Taxonomy" id="186479"/>
    <lineage>
        <taxon>Bacteria</taxon>
        <taxon>Bacillati</taxon>
        <taxon>Chloroflexota</taxon>
        <taxon>Chloroflexia</taxon>
        <taxon>Chloroflexales</taxon>
        <taxon>Roseiflexineae</taxon>
        <taxon>Roseiflexaceae</taxon>
        <taxon>Kouleothrix</taxon>
    </lineage>
</organism>
<evidence type="ECO:0000256" key="1">
    <source>
        <dbReference type="ARBA" id="ARBA00004651"/>
    </source>
</evidence>
<comment type="subcellular location">
    <subcellularLocation>
        <location evidence="1 7">Cell membrane</location>
        <topology evidence="1 7">Multi-pass membrane protein</topology>
    </subcellularLocation>
</comment>
<feature type="transmembrane region" description="Helical" evidence="7">
    <location>
        <begin position="309"/>
        <end position="329"/>
    </location>
</feature>
<keyword evidence="3" id="KW-1003">Cell membrane</keyword>
<feature type="transmembrane region" description="Helical" evidence="7">
    <location>
        <begin position="9"/>
        <end position="27"/>
    </location>
</feature>